<comment type="caution">
    <text evidence="2">The sequence shown here is derived from an EMBL/GenBank/DDBJ whole genome shotgun (WGS) entry which is preliminary data.</text>
</comment>
<evidence type="ECO:0000313" key="2">
    <source>
        <dbReference type="EMBL" id="OBX64562.1"/>
    </source>
</evidence>
<keyword evidence="1" id="KW-0812">Transmembrane</keyword>
<evidence type="ECO:0000256" key="1">
    <source>
        <dbReference type="SAM" id="Phobius"/>
    </source>
</evidence>
<proteinExistence type="predicted"/>
<dbReference type="EMBL" id="MXAN01000130">
    <property type="protein sequence ID" value="OPH33167.1"/>
    <property type="molecule type" value="Genomic_DNA"/>
</dbReference>
<protein>
    <submittedName>
        <fullName evidence="2">Uncharacterized protein</fullName>
    </submittedName>
</protein>
<name>A0A1B8Q4M7_MORLA</name>
<keyword evidence="1" id="KW-1133">Transmembrane helix</keyword>
<sequence>MAPQFSRMIAIMLITMEYIDMPIIDTYIMLRFMRRLTFMTMRCIKLLHTSYLVCNFFIDKKDLINLLLTPLFIISKQTTKNHSIQSGFYL</sequence>
<evidence type="ECO:0000313" key="5">
    <source>
        <dbReference type="Proteomes" id="UP000191025"/>
    </source>
</evidence>
<dbReference type="Proteomes" id="UP000191025">
    <property type="component" value="Unassembled WGS sequence"/>
</dbReference>
<evidence type="ECO:0000313" key="4">
    <source>
        <dbReference type="Proteomes" id="UP000092607"/>
    </source>
</evidence>
<keyword evidence="1" id="KW-0472">Membrane</keyword>
<dbReference type="AlphaFoldDB" id="A0A1B8Q4M7"/>
<reference evidence="3" key="3">
    <citation type="submission" date="2017-03" db="EMBL/GenBank/DDBJ databases">
        <authorList>
            <person name="Afonso C.L."/>
            <person name="Miller P.J."/>
            <person name="Scott M.A."/>
            <person name="Spackman E."/>
            <person name="Goraichik I."/>
            <person name="Dimitrov K.M."/>
            <person name="Suarez D.L."/>
            <person name="Swayne D.E."/>
        </authorList>
    </citation>
    <scope>NUCLEOTIDE SEQUENCE</scope>
    <source>
        <strain evidence="3">CCUG 4441</strain>
    </source>
</reference>
<reference evidence="5" key="2">
    <citation type="submission" date="2017-03" db="EMBL/GenBank/DDBJ databases">
        <title>Draft genome sequence of Moraxella equi CCUG 4950T type strain.</title>
        <authorList>
            <person name="Salva-Serra F."/>
            <person name="Engstrom-Jakobsson H."/>
            <person name="Thorell K."/>
            <person name="Jaen-Luchoro D."/>
            <person name="Gonzales-Siles L."/>
            <person name="Karlsson R."/>
            <person name="Yazdan S."/>
            <person name="Boulund F."/>
            <person name="Johnning A."/>
            <person name="Engstrand L."/>
            <person name="Kristiansson E."/>
            <person name="Moore E."/>
        </authorList>
    </citation>
    <scope>NUCLEOTIDE SEQUENCE [LARGE SCALE GENOMIC DNA]</scope>
    <source>
        <strain evidence="5">CCUG 4441</strain>
    </source>
</reference>
<accession>A0A1B8Q4M7</accession>
<organism evidence="2 4">
    <name type="scientific">Moraxella lacunata</name>
    <dbReference type="NCBI Taxonomy" id="477"/>
    <lineage>
        <taxon>Bacteria</taxon>
        <taxon>Pseudomonadati</taxon>
        <taxon>Pseudomonadota</taxon>
        <taxon>Gammaproteobacteria</taxon>
        <taxon>Moraxellales</taxon>
        <taxon>Moraxellaceae</taxon>
        <taxon>Moraxella</taxon>
    </lineage>
</organism>
<feature type="transmembrane region" description="Helical" evidence="1">
    <location>
        <begin position="6"/>
        <end position="30"/>
    </location>
</feature>
<gene>
    <name evidence="2" type="ORF">A9309_04590</name>
    <name evidence="3" type="ORF">B5J94_13595</name>
</gene>
<reference evidence="2 4" key="1">
    <citation type="submission" date="2016-06" db="EMBL/GenBank/DDBJ databases">
        <title>Draft genome of Moraxella lacunata CCUG 57757A.</title>
        <authorList>
            <person name="Salva-Serra F."/>
            <person name="Engstrom-Jakobsson H."/>
            <person name="Thorell K."/>
            <person name="Gonzales-Siles L."/>
            <person name="Karlsson R."/>
            <person name="Boulund F."/>
            <person name="Engstrand L."/>
            <person name="Kristiansson E."/>
            <person name="Moore E."/>
        </authorList>
    </citation>
    <scope>NUCLEOTIDE SEQUENCE [LARGE SCALE GENOMIC DNA]</scope>
    <source>
        <strain evidence="2 4">CCUG 57757A</strain>
    </source>
</reference>
<dbReference type="EMBL" id="LZMS01000041">
    <property type="protein sequence ID" value="OBX64562.1"/>
    <property type="molecule type" value="Genomic_DNA"/>
</dbReference>
<dbReference type="Proteomes" id="UP000092607">
    <property type="component" value="Unassembled WGS sequence"/>
</dbReference>
<evidence type="ECO:0000313" key="3">
    <source>
        <dbReference type="EMBL" id="OPH33167.1"/>
    </source>
</evidence>